<dbReference type="InterPro" id="IPR011527">
    <property type="entry name" value="ABC1_TM_dom"/>
</dbReference>
<dbReference type="SMART" id="SM00382">
    <property type="entry name" value="AAA"/>
    <property type="match status" value="1"/>
</dbReference>
<protein>
    <recommendedName>
        <fullName evidence="3">ABC-type xenobiotic transporter</fullName>
        <ecNumber evidence="3">7.6.2.2</ecNumber>
    </recommendedName>
</protein>
<evidence type="ECO:0000256" key="2">
    <source>
        <dbReference type="ARBA" id="ARBA00006526"/>
    </source>
</evidence>
<evidence type="ECO:0000256" key="9">
    <source>
        <dbReference type="ARBA" id="ARBA00034018"/>
    </source>
</evidence>
<dbReference type="Pfam" id="PF00005">
    <property type="entry name" value="ABC_tran"/>
    <property type="match status" value="1"/>
</dbReference>
<dbReference type="PROSITE" id="PS00211">
    <property type="entry name" value="ABC_TRANSPORTER_1"/>
    <property type="match status" value="1"/>
</dbReference>
<feature type="transmembrane region" description="Helical" evidence="10">
    <location>
        <begin position="317"/>
        <end position="337"/>
    </location>
</feature>
<name>A0AAJ5QP11_9GAMM</name>
<dbReference type="EMBL" id="CP104759">
    <property type="protein sequence ID" value="WBG93129.1"/>
    <property type="molecule type" value="Genomic_DNA"/>
</dbReference>
<dbReference type="Gene3D" id="3.90.70.10">
    <property type="entry name" value="Cysteine proteinases"/>
    <property type="match status" value="1"/>
</dbReference>
<evidence type="ECO:0000256" key="4">
    <source>
        <dbReference type="ARBA" id="ARBA00022692"/>
    </source>
</evidence>
<geneLocation type="plasmid" evidence="14 15">
    <name>pGABEKP28_1</name>
</geneLocation>
<dbReference type="GO" id="GO:0005524">
    <property type="term" value="F:ATP binding"/>
    <property type="evidence" value="ECO:0007669"/>
    <property type="project" value="UniProtKB-KW"/>
</dbReference>
<evidence type="ECO:0000259" key="13">
    <source>
        <dbReference type="PROSITE" id="PS50990"/>
    </source>
</evidence>
<dbReference type="AlphaFoldDB" id="A0AAJ5QP11"/>
<keyword evidence="7 10" id="KW-1133">Transmembrane helix</keyword>
<feature type="domain" description="ABC transporter" evidence="11">
    <location>
        <begin position="492"/>
        <end position="699"/>
    </location>
</feature>
<dbReference type="EC" id="7.6.2.2" evidence="3"/>
<organism evidence="14 15">
    <name type="scientific">Pantoea piersonii</name>
    <dbReference type="NCBI Taxonomy" id="2364647"/>
    <lineage>
        <taxon>Bacteria</taxon>
        <taxon>Pseudomonadati</taxon>
        <taxon>Pseudomonadota</taxon>
        <taxon>Gammaproteobacteria</taxon>
        <taxon>Enterobacterales</taxon>
        <taxon>Erwiniaceae</taxon>
        <taxon>Pantoea</taxon>
    </lineage>
</organism>
<keyword evidence="5" id="KW-0547">Nucleotide-binding</keyword>
<evidence type="ECO:0000256" key="10">
    <source>
        <dbReference type="SAM" id="Phobius"/>
    </source>
</evidence>
<dbReference type="InterPro" id="IPR027417">
    <property type="entry name" value="P-loop_NTPase"/>
</dbReference>
<comment type="subcellular location">
    <subcellularLocation>
        <location evidence="1">Cell membrane</location>
        <topology evidence="1">Multi-pass membrane protein</topology>
    </subcellularLocation>
</comment>
<feature type="transmembrane region" description="Helical" evidence="10">
    <location>
        <begin position="294"/>
        <end position="311"/>
    </location>
</feature>
<dbReference type="InterPro" id="IPR005074">
    <property type="entry name" value="Peptidase_C39"/>
</dbReference>
<dbReference type="GO" id="GO:0008559">
    <property type="term" value="F:ABC-type xenobiotic transporter activity"/>
    <property type="evidence" value="ECO:0007669"/>
    <property type="project" value="UniProtKB-EC"/>
</dbReference>
<dbReference type="GO" id="GO:0006508">
    <property type="term" value="P:proteolysis"/>
    <property type="evidence" value="ECO:0007669"/>
    <property type="project" value="InterPro"/>
</dbReference>
<comment type="catalytic activity">
    <reaction evidence="9">
        <text>ATP + H2O + xenobioticSide 1 = ADP + phosphate + xenobioticSide 2.</text>
        <dbReference type="EC" id="7.6.2.2"/>
    </reaction>
</comment>
<evidence type="ECO:0000256" key="1">
    <source>
        <dbReference type="ARBA" id="ARBA00004651"/>
    </source>
</evidence>
<comment type="similarity">
    <text evidence="2">Belongs to the ABC transporter superfamily. Drug exporter-2 (TC 3.A.1.117) family.</text>
</comment>
<evidence type="ECO:0000259" key="11">
    <source>
        <dbReference type="PROSITE" id="PS50893"/>
    </source>
</evidence>
<proteinExistence type="inferred from homology"/>
<dbReference type="Gene3D" id="1.20.1560.10">
    <property type="entry name" value="ABC transporter type 1, transmembrane domain"/>
    <property type="match status" value="1"/>
</dbReference>
<evidence type="ECO:0000256" key="7">
    <source>
        <dbReference type="ARBA" id="ARBA00022989"/>
    </source>
</evidence>
<feature type="domain" description="Peptidase C39" evidence="13">
    <location>
        <begin position="26"/>
        <end position="145"/>
    </location>
</feature>
<dbReference type="Pfam" id="PF03412">
    <property type="entry name" value="Peptidase_C39"/>
    <property type="match status" value="1"/>
</dbReference>
<dbReference type="GO" id="GO:0034040">
    <property type="term" value="F:ATPase-coupled lipid transmembrane transporter activity"/>
    <property type="evidence" value="ECO:0007669"/>
    <property type="project" value="TreeGrafter"/>
</dbReference>
<sequence length="699" mass="77249">MNEELLLRLRNLLRFEKRKRVPLQLQTEAAECGLACLAMVSGFYGRHIDLITLRREANISSRGSNLASLIKVANKIGMASRPLALVISDLSSIKKPCILHWDFNHFIVLAGIKGDSYIIHDPATGRHTITQKELSNHFTGVGLELWPETNFIPQSQEVRLKTTSLFRSIVGFKAGIVKIFCLSLVIEFITLLMPVGTQMVMDNAIPASDRGLLTLICLSLLVMTLMQAGVSVIRAWIVMVISTYTDLQWKDGLFRHLLSLPLAWFERRHMGDVQSRFSSLDTIRSTLTQSLSSAMIDGIVASGAFILLILYGGPLAWVVAAFTLAFVLLRIATWPRYRQAQEELLIKNGRAASSFTETLYAAATVRAQGLSEQRRQGWLNMLVDASNSSISLMRFDILAGIAGTFIGTCDGVIILWLGISSVIDHSITLGAFVAFSSFRGIFSDRILSLTAAILQLRMLTLHNERIADIALSEPEHQKAEQIAFHPGQALSLQAKNLSFSYDAHSPPVFRDFNFFVHAGESVAIVGPSGMGKTTLMKVLCGLIEAKSGIILVNDIDINSIGLSNYRQAVGCVLQEDRLLAGSLRQNITGFSQEVDEEWMIECARLSHVHDDIIALPMRYETLTGELGEGLSGGQKQRIFIARALYRRPGILFMDEATSHLDERNESLINIAVSKLNITRIIIAHRPSTIASASRVIMMG</sequence>
<dbReference type="PANTHER" id="PTHR24221">
    <property type="entry name" value="ATP-BINDING CASSETTE SUB-FAMILY B"/>
    <property type="match status" value="1"/>
</dbReference>
<dbReference type="PROSITE" id="PS50893">
    <property type="entry name" value="ABC_TRANSPORTER_2"/>
    <property type="match status" value="1"/>
</dbReference>
<dbReference type="GO" id="GO:0008233">
    <property type="term" value="F:peptidase activity"/>
    <property type="evidence" value="ECO:0007669"/>
    <property type="project" value="InterPro"/>
</dbReference>
<dbReference type="SUPFAM" id="SSF90123">
    <property type="entry name" value="ABC transporter transmembrane region"/>
    <property type="match status" value="1"/>
</dbReference>
<evidence type="ECO:0000313" key="14">
    <source>
        <dbReference type="EMBL" id="WBG93129.1"/>
    </source>
</evidence>
<dbReference type="PROSITE" id="PS50990">
    <property type="entry name" value="PEPTIDASE_C39"/>
    <property type="match status" value="1"/>
</dbReference>
<gene>
    <name evidence="14" type="ORF">N5580_18770</name>
</gene>
<dbReference type="RefSeq" id="WP_269950536.1">
    <property type="nucleotide sequence ID" value="NZ_CP104759.1"/>
</dbReference>
<dbReference type="Pfam" id="PF00664">
    <property type="entry name" value="ABC_membrane"/>
    <property type="match status" value="1"/>
</dbReference>
<keyword evidence="15" id="KW-1185">Reference proteome</keyword>
<reference evidence="14 15" key="1">
    <citation type="journal article" date="2022" name="J Glob Antimicrob Resist">
        <title>First complete genome of a multidrug resistant strain of the novel human pathogen Kalamiella piersonii (GABEKP28) identified in human saliva.</title>
        <authorList>
            <person name="McDonagh F."/>
            <person name="Singh N.K."/>
            <person name="Venkateswaran K."/>
            <person name="Lonappan A.M."/>
            <person name="Hallahan B."/>
            <person name="Tuohy A."/>
            <person name="Burke L."/>
            <person name="Kovarova A."/>
            <person name="Miliotis G."/>
        </authorList>
    </citation>
    <scope>NUCLEOTIDE SEQUENCE [LARGE SCALE GENOMIC DNA]</scope>
    <source>
        <strain evidence="14 15">GABEKP28</strain>
    </source>
</reference>
<dbReference type="InterPro" id="IPR017871">
    <property type="entry name" value="ABC_transporter-like_CS"/>
</dbReference>
<feature type="transmembrane region" description="Helical" evidence="10">
    <location>
        <begin position="397"/>
        <end position="419"/>
    </location>
</feature>
<evidence type="ECO:0000256" key="5">
    <source>
        <dbReference type="ARBA" id="ARBA00022741"/>
    </source>
</evidence>
<accession>A0AAJ5QP11</accession>
<dbReference type="GO" id="GO:0016887">
    <property type="term" value="F:ATP hydrolysis activity"/>
    <property type="evidence" value="ECO:0007669"/>
    <property type="project" value="InterPro"/>
</dbReference>
<dbReference type="CDD" id="cd18567">
    <property type="entry name" value="ABC_6TM_CvaB_RaxB_like"/>
    <property type="match status" value="1"/>
</dbReference>
<dbReference type="SUPFAM" id="SSF52540">
    <property type="entry name" value="P-loop containing nucleoside triphosphate hydrolases"/>
    <property type="match status" value="1"/>
</dbReference>
<dbReference type="GO" id="GO:0005886">
    <property type="term" value="C:plasma membrane"/>
    <property type="evidence" value="ECO:0007669"/>
    <property type="project" value="UniProtKB-SubCell"/>
</dbReference>
<dbReference type="PANTHER" id="PTHR24221:SF606">
    <property type="entry name" value="COLICIN V SECRETION-PROCESSING ATP-BINDING PROTEIN"/>
    <property type="match status" value="1"/>
</dbReference>
<dbReference type="KEGG" id="kpie:N5580_18770"/>
<feature type="domain" description="ABC transmembrane type-1" evidence="12">
    <location>
        <begin position="179"/>
        <end position="458"/>
    </location>
</feature>
<keyword evidence="14" id="KW-0614">Plasmid</keyword>
<evidence type="ECO:0000256" key="3">
    <source>
        <dbReference type="ARBA" id="ARBA00012191"/>
    </source>
</evidence>
<dbReference type="InterPro" id="IPR003593">
    <property type="entry name" value="AAA+_ATPase"/>
</dbReference>
<evidence type="ECO:0000256" key="6">
    <source>
        <dbReference type="ARBA" id="ARBA00022840"/>
    </source>
</evidence>
<dbReference type="InterPro" id="IPR039421">
    <property type="entry name" value="Type_1_exporter"/>
</dbReference>
<dbReference type="Gene3D" id="3.40.50.300">
    <property type="entry name" value="P-loop containing nucleotide triphosphate hydrolases"/>
    <property type="match status" value="1"/>
</dbReference>
<feature type="transmembrane region" description="Helical" evidence="10">
    <location>
        <begin position="169"/>
        <end position="192"/>
    </location>
</feature>
<dbReference type="Proteomes" id="UP001211544">
    <property type="component" value="Plasmid pGABEKP28_1"/>
</dbReference>
<evidence type="ECO:0000259" key="12">
    <source>
        <dbReference type="PROSITE" id="PS50929"/>
    </source>
</evidence>
<dbReference type="InterPro" id="IPR036640">
    <property type="entry name" value="ABC1_TM_sf"/>
</dbReference>
<dbReference type="InterPro" id="IPR003439">
    <property type="entry name" value="ABC_transporter-like_ATP-bd"/>
</dbReference>
<keyword evidence="4 10" id="KW-0812">Transmembrane</keyword>
<evidence type="ECO:0000256" key="8">
    <source>
        <dbReference type="ARBA" id="ARBA00023136"/>
    </source>
</evidence>
<keyword evidence="6" id="KW-0067">ATP-binding</keyword>
<dbReference type="PROSITE" id="PS50929">
    <property type="entry name" value="ABC_TM1F"/>
    <property type="match status" value="1"/>
</dbReference>
<evidence type="ECO:0000313" key="15">
    <source>
        <dbReference type="Proteomes" id="UP001211544"/>
    </source>
</evidence>
<keyword evidence="8 10" id="KW-0472">Membrane</keyword>
<feature type="transmembrane region" description="Helical" evidence="10">
    <location>
        <begin position="212"/>
        <end position="237"/>
    </location>
</feature>